<dbReference type="InterPro" id="IPR002110">
    <property type="entry name" value="Ankyrin_rpt"/>
</dbReference>
<sequence>MPRDMTGTGRYPPVPRFKPFTWYTAVRNADPEMVSVHAFFPLSQARKGAELSMKASSDPPQLAKIMAADPYFVTQDNGAGAPLHFATTYRQLDMVHHLLNQGGEVNQRDPRGLTPLHRAAHLAHLDGYVEIYEYLLSRGADPSIRANELEPYLAPGRCPVPSDMACNAEVGNALKLIEARYKAVPKVRVPHADIGDWWALYDYGLEAIKTWPLDYKPQYPEEVKRQLEQKAIKAAHCKAFLDELKANGPDAARKLAASMQADASRTNKQGPAPMPGPDPSKPLVAFVFPGQGSQLFQCHGSEDVGMLDQTKDLPAVKSMLETAKSVLGYDLLERCTTEGPSMRLLLACPKEALDDTEVAQPALFVAGLAAAERLRHEDPGAFAACGAAAGLSLGEYCALVFAGALSFEDGLKVVKQRATSMAAAARSAADALHGMLSVVGLHDNDLEDICRQAIAAVAPAPGGTVCQLANMLFPQGRVISGHVAALEHAAELAKGKGALKAQLLAVSGAFHTRLMEPARSALSKVLAEVPVHAPRVPVLSNVTAKPFPSSDQAIRELLARQLVEPVQGGTHHSVSTAQERKRLNSSRPDAVLITPFNVKHTSNGVSPIHSHHALRSSSLRTTRTSRMRQPHELYANERHVHLIEIKFCEDTRPEHQLNAAKQQHAVLKFVQACKHRHADLCKFINAKAVTIHPILLVWQGLLTEVIKNPASLLPGTGSASEPVCLYELGPGQQIKAMVRRIDGAAWKAMKNVSS</sequence>
<dbReference type="PANTHER" id="PTHR47170:SF2">
    <property type="entry name" value="MALONYL-COA:ACP TRANSACYLASE (MAT) DOMAIN-CONTAINING PROTEIN"/>
    <property type="match status" value="1"/>
</dbReference>
<dbReference type="SMART" id="SM00248">
    <property type="entry name" value="ANK"/>
    <property type="match status" value="2"/>
</dbReference>
<dbReference type="Gene3D" id="3.40.366.10">
    <property type="entry name" value="Malonyl-Coenzyme A Acyl Carrier Protein, domain 2"/>
    <property type="match status" value="1"/>
</dbReference>
<feature type="domain" description="Malonyl-CoA:ACP transacylase (MAT)" evidence="3">
    <location>
        <begin position="287"/>
        <end position="618"/>
    </location>
</feature>
<protein>
    <recommendedName>
        <fullName evidence="3">Malonyl-CoA:ACP transacylase (MAT) domain-containing protein</fullName>
    </recommendedName>
</protein>
<feature type="repeat" description="ANK" evidence="1">
    <location>
        <begin position="111"/>
        <end position="147"/>
    </location>
</feature>
<dbReference type="PANTHER" id="PTHR47170">
    <property type="entry name" value="MALONYL-COA ACP TRANSACYLASE, ACP-BINDING"/>
    <property type="match status" value="1"/>
</dbReference>
<evidence type="ECO:0000313" key="5">
    <source>
        <dbReference type="Proteomes" id="UP000815325"/>
    </source>
</evidence>
<dbReference type="SUPFAM" id="SSF55048">
    <property type="entry name" value="Probable ACP-binding domain of malonyl-CoA ACP transacylase"/>
    <property type="match status" value="1"/>
</dbReference>
<evidence type="ECO:0000313" key="4">
    <source>
        <dbReference type="EMBL" id="KAF5836458.1"/>
    </source>
</evidence>
<dbReference type="Gene3D" id="1.25.40.20">
    <property type="entry name" value="Ankyrin repeat-containing domain"/>
    <property type="match status" value="1"/>
</dbReference>
<dbReference type="InterPro" id="IPR014043">
    <property type="entry name" value="Acyl_transferase_dom"/>
</dbReference>
<accession>A0ABQ7GPD4</accession>
<dbReference type="InterPro" id="IPR003965">
    <property type="entry name" value="Fatty_acid_synthase"/>
</dbReference>
<dbReference type="SUPFAM" id="SSF48403">
    <property type="entry name" value="Ankyrin repeat"/>
    <property type="match status" value="1"/>
</dbReference>
<dbReference type="PROSITE" id="PS50297">
    <property type="entry name" value="ANK_REP_REGION"/>
    <property type="match status" value="2"/>
</dbReference>
<reference evidence="4" key="1">
    <citation type="submission" date="2017-08" db="EMBL/GenBank/DDBJ databases">
        <authorList>
            <person name="Polle J.E."/>
            <person name="Barry K."/>
            <person name="Cushman J."/>
            <person name="Schmutz J."/>
            <person name="Tran D."/>
            <person name="Hathwaick L.T."/>
            <person name="Yim W.C."/>
            <person name="Jenkins J."/>
            <person name="Mckie-Krisberg Z.M."/>
            <person name="Prochnik S."/>
            <person name="Lindquist E."/>
            <person name="Dockter R.B."/>
            <person name="Adam C."/>
            <person name="Molina H."/>
            <person name="Bunkerborg J."/>
            <person name="Jin E."/>
            <person name="Buchheim M."/>
            <person name="Magnuson J."/>
        </authorList>
    </citation>
    <scope>NUCLEOTIDE SEQUENCE</scope>
    <source>
        <strain evidence="4">CCAP 19/18</strain>
    </source>
</reference>
<dbReference type="PROSITE" id="PS50088">
    <property type="entry name" value="ANK_REPEAT"/>
    <property type="match status" value="2"/>
</dbReference>
<dbReference type="EMBL" id="MU069659">
    <property type="protein sequence ID" value="KAF5836458.1"/>
    <property type="molecule type" value="Genomic_DNA"/>
</dbReference>
<dbReference type="InterPro" id="IPR016035">
    <property type="entry name" value="Acyl_Trfase/lysoPLipase"/>
</dbReference>
<feature type="region of interest" description="Disordered" evidence="2">
    <location>
        <begin position="604"/>
        <end position="626"/>
    </location>
</feature>
<dbReference type="InterPro" id="IPR001227">
    <property type="entry name" value="Ac_transferase_dom_sf"/>
</dbReference>
<evidence type="ECO:0000256" key="2">
    <source>
        <dbReference type="SAM" id="MobiDB-lite"/>
    </source>
</evidence>
<dbReference type="InterPro" id="IPR036770">
    <property type="entry name" value="Ankyrin_rpt-contain_sf"/>
</dbReference>
<dbReference type="InterPro" id="IPR052760">
    <property type="entry name" value="Mitochondrial_malonyltrans"/>
</dbReference>
<feature type="region of interest" description="Disordered" evidence="2">
    <location>
        <begin position="258"/>
        <end position="278"/>
    </location>
</feature>
<evidence type="ECO:0000256" key="1">
    <source>
        <dbReference type="PROSITE-ProRule" id="PRU00023"/>
    </source>
</evidence>
<proteinExistence type="predicted"/>
<evidence type="ECO:0000259" key="3">
    <source>
        <dbReference type="SMART" id="SM00827"/>
    </source>
</evidence>
<dbReference type="Gene3D" id="3.30.70.250">
    <property type="entry name" value="Malonyl-CoA ACP transacylase, ACP-binding"/>
    <property type="match status" value="1"/>
</dbReference>
<comment type="caution">
    <text evidence="4">The sequence shown here is derived from an EMBL/GenBank/DDBJ whole genome shotgun (WGS) entry which is preliminary data.</text>
</comment>
<dbReference type="Pfam" id="PF12796">
    <property type="entry name" value="Ank_2"/>
    <property type="match status" value="1"/>
</dbReference>
<gene>
    <name evidence="4" type="ORF">DUNSADRAFT_5905</name>
</gene>
<keyword evidence="5" id="KW-1185">Reference proteome</keyword>
<dbReference type="InterPro" id="IPR016036">
    <property type="entry name" value="Malonyl_transacylase_ACP-bd"/>
</dbReference>
<keyword evidence="1" id="KW-0040">ANK repeat</keyword>
<organism evidence="4 5">
    <name type="scientific">Dunaliella salina</name>
    <name type="common">Green alga</name>
    <name type="synonym">Protococcus salinus</name>
    <dbReference type="NCBI Taxonomy" id="3046"/>
    <lineage>
        <taxon>Eukaryota</taxon>
        <taxon>Viridiplantae</taxon>
        <taxon>Chlorophyta</taxon>
        <taxon>core chlorophytes</taxon>
        <taxon>Chlorophyceae</taxon>
        <taxon>CS clade</taxon>
        <taxon>Chlamydomonadales</taxon>
        <taxon>Dunaliellaceae</taxon>
        <taxon>Dunaliella</taxon>
    </lineage>
</organism>
<dbReference type="PRINTS" id="PR01483">
    <property type="entry name" value="FASYNTHASE"/>
</dbReference>
<feature type="repeat" description="ANK" evidence="1">
    <location>
        <begin position="78"/>
        <end position="110"/>
    </location>
</feature>
<dbReference type="Proteomes" id="UP000815325">
    <property type="component" value="Unassembled WGS sequence"/>
</dbReference>
<dbReference type="Pfam" id="PF00698">
    <property type="entry name" value="Acyl_transf_1"/>
    <property type="match status" value="1"/>
</dbReference>
<name>A0ABQ7GPD4_DUNSA</name>
<dbReference type="SMART" id="SM00827">
    <property type="entry name" value="PKS_AT"/>
    <property type="match status" value="1"/>
</dbReference>
<dbReference type="SUPFAM" id="SSF52151">
    <property type="entry name" value="FabD/lysophospholipase-like"/>
    <property type="match status" value="1"/>
</dbReference>